<protein>
    <submittedName>
        <fullName evidence="1">Uncharacterized protein</fullName>
    </submittedName>
</protein>
<evidence type="ECO:0000313" key="2">
    <source>
        <dbReference type="Proteomes" id="UP000036013"/>
    </source>
</evidence>
<dbReference type="Proteomes" id="UP000036013">
    <property type="component" value="Unassembled WGS sequence"/>
</dbReference>
<dbReference type="EMBL" id="LEDI01000007">
    <property type="protein sequence ID" value="KLQ07014.1"/>
    <property type="molecule type" value="Genomic_DNA"/>
</dbReference>
<organism evidence="1 2">
    <name type="scientific">Enterobacter roggenkampii</name>
    <dbReference type="NCBI Taxonomy" id="1812935"/>
    <lineage>
        <taxon>Bacteria</taxon>
        <taxon>Pseudomonadati</taxon>
        <taxon>Pseudomonadota</taxon>
        <taxon>Gammaproteobacteria</taxon>
        <taxon>Enterobacterales</taxon>
        <taxon>Enterobacteriaceae</taxon>
        <taxon>Enterobacter</taxon>
        <taxon>Enterobacter cloacae complex</taxon>
    </lineage>
</organism>
<evidence type="ECO:0000313" key="1">
    <source>
        <dbReference type="EMBL" id="KLQ07014.1"/>
    </source>
</evidence>
<reference evidence="1 2" key="1">
    <citation type="submission" date="2015-06" db="EMBL/GenBank/DDBJ databases">
        <authorList>
            <person name="Adams M."/>
            <person name="Sutton G."/>
            <person name="Nelson K."/>
            <person name="Bonomo R."/>
            <person name="McCorrison J."/>
            <person name="Sanka R."/>
            <person name="Brinkac L."/>
            <person name="Nierman W."/>
        </authorList>
    </citation>
    <scope>NUCLEOTIDE SEQUENCE [LARGE SCALE GENOMIC DNA]</scope>
    <source>
        <strain evidence="1 2">GN02692</strain>
    </source>
</reference>
<gene>
    <name evidence="1" type="ORF">ABF77_04005</name>
</gene>
<dbReference type="AlphaFoldDB" id="A0A837LID5"/>
<proteinExistence type="predicted"/>
<comment type="caution">
    <text evidence="1">The sequence shown here is derived from an EMBL/GenBank/DDBJ whole genome shotgun (WGS) entry which is preliminary data.</text>
</comment>
<sequence>MMVLTISLAQSARQMQVCMCFIKLKTLGSGIWAMVGTLFNRGVLHADLEKTHLSLKRSDVSDYNYFHKAASRRPFLFPIVLRGLATGNH</sequence>
<accession>A0A837LID5</accession>
<name>A0A837LID5_9ENTR</name>